<keyword evidence="1" id="KW-0560">Oxidoreductase</keyword>
<evidence type="ECO:0000259" key="3">
    <source>
        <dbReference type="Pfam" id="PF01494"/>
    </source>
</evidence>
<keyword evidence="2 4" id="KW-0503">Monooxygenase</keyword>
<dbReference type="GO" id="GO:0071949">
    <property type="term" value="F:FAD binding"/>
    <property type="evidence" value="ECO:0007669"/>
    <property type="project" value="InterPro"/>
</dbReference>
<dbReference type="RefSeq" id="WP_196149222.1">
    <property type="nucleotide sequence ID" value="NZ_JADMLG010000004.1"/>
</dbReference>
<comment type="caution">
    <text evidence="4">The sequence shown here is derived from an EMBL/GenBank/DDBJ whole genome shotgun (WGS) entry which is preliminary data.</text>
</comment>
<dbReference type="GO" id="GO:0004497">
    <property type="term" value="F:monooxygenase activity"/>
    <property type="evidence" value="ECO:0007669"/>
    <property type="project" value="UniProtKB-KW"/>
</dbReference>
<dbReference type="EMBL" id="JADMLG010000004">
    <property type="protein sequence ID" value="MBH0776866.1"/>
    <property type="molecule type" value="Genomic_DNA"/>
</dbReference>
<proteinExistence type="predicted"/>
<organism evidence="4 5">
    <name type="scientific">Nocardia bovistercoris</name>
    <dbReference type="NCBI Taxonomy" id="2785916"/>
    <lineage>
        <taxon>Bacteria</taxon>
        <taxon>Bacillati</taxon>
        <taxon>Actinomycetota</taxon>
        <taxon>Actinomycetes</taxon>
        <taxon>Mycobacteriales</taxon>
        <taxon>Nocardiaceae</taxon>
        <taxon>Nocardia</taxon>
    </lineage>
</organism>
<dbReference type="Pfam" id="PF01494">
    <property type="entry name" value="FAD_binding_3"/>
    <property type="match status" value="1"/>
</dbReference>
<gene>
    <name evidence="4" type="ORF">IT779_11280</name>
</gene>
<sequence>MPEIIRSALVVGGGIAGPVAATALLKAGIDARVYEAYPSSSDTIGSGLALAPNGLAALDIIGAGDPVRDIAIPVASMRMSLGHRTLPVPGLPDMPPLQVVDRGELHRTLHRHAVAAGVEFEYGKRLVDVEEHESGVTARFADGGVATADALIGADGIRSTVRGLIDPAAKGPDYTGMLGFGALTECDIDVEPSTMTFAFGKRAYYLYWRHDDGRIAWGVNLPHKRYLSLTEARAIPAEHWLRTIREVYGEDDPGGELARRTTAEQLEVTGALHIMPPVRHWHRGRMALVGDSVHAPSNSSGQGASLAIESAVEVARCLRDLEPAAAFAAYEGLRRARVEGVAARAARINRSKTPGPVLRRVMGLMMPLMSRTVLDPEKTIGQEQRYRIDWDARVARPSMAA</sequence>
<feature type="domain" description="FAD-binding" evidence="3">
    <location>
        <begin position="8"/>
        <end position="341"/>
    </location>
</feature>
<evidence type="ECO:0000313" key="4">
    <source>
        <dbReference type="EMBL" id="MBH0776866.1"/>
    </source>
</evidence>
<dbReference type="InterPro" id="IPR050493">
    <property type="entry name" value="FAD-dep_Monooxygenase_BioMet"/>
</dbReference>
<dbReference type="SUPFAM" id="SSF51905">
    <property type="entry name" value="FAD/NAD(P)-binding domain"/>
    <property type="match status" value="1"/>
</dbReference>
<dbReference type="PANTHER" id="PTHR13789:SF309">
    <property type="entry name" value="PUTATIVE (AFU_ORTHOLOGUE AFUA_6G14510)-RELATED"/>
    <property type="match status" value="1"/>
</dbReference>
<dbReference type="InterPro" id="IPR002938">
    <property type="entry name" value="FAD-bd"/>
</dbReference>
<name>A0A931IA54_9NOCA</name>
<keyword evidence="5" id="KW-1185">Reference proteome</keyword>
<dbReference type="AlphaFoldDB" id="A0A931IA54"/>
<dbReference type="Gene3D" id="3.50.50.60">
    <property type="entry name" value="FAD/NAD(P)-binding domain"/>
    <property type="match status" value="1"/>
</dbReference>
<dbReference type="PRINTS" id="PR00420">
    <property type="entry name" value="RNGMNOXGNASE"/>
</dbReference>
<reference evidence="4" key="1">
    <citation type="submission" date="2020-11" db="EMBL/GenBank/DDBJ databases">
        <title>Nocardia NEAU-351.nov., a novel actinomycete isolated from the cow dung.</title>
        <authorList>
            <person name="Zhang X."/>
        </authorList>
    </citation>
    <scope>NUCLEOTIDE SEQUENCE</scope>
    <source>
        <strain evidence="4">NEAU-351</strain>
    </source>
</reference>
<dbReference type="Proteomes" id="UP000655751">
    <property type="component" value="Unassembled WGS sequence"/>
</dbReference>
<accession>A0A931IA54</accession>
<evidence type="ECO:0000313" key="5">
    <source>
        <dbReference type="Proteomes" id="UP000655751"/>
    </source>
</evidence>
<dbReference type="InterPro" id="IPR036188">
    <property type="entry name" value="FAD/NAD-bd_sf"/>
</dbReference>
<evidence type="ECO:0000256" key="2">
    <source>
        <dbReference type="ARBA" id="ARBA00023033"/>
    </source>
</evidence>
<dbReference type="PANTHER" id="PTHR13789">
    <property type="entry name" value="MONOOXYGENASE"/>
    <property type="match status" value="1"/>
</dbReference>
<evidence type="ECO:0000256" key="1">
    <source>
        <dbReference type="ARBA" id="ARBA00023002"/>
    </source>
</evidence>
<protein>
    <submittedName>
        <fullName evidence="4">FAD-dependent monooxygenase</fullName>
    </submittedName>
</protein>